<dbReference type="Pfam" id="PF03732">
    <property type="entry name" value="Retrotrans_gag"/>
    <property type="match status" value="1"/>
</dbReference>
<dbReference type="GO" id="GO:0008270">
    <property type="term" value="F:zinc ion binding"/>
    <property type="evidence" value="ECO:0007669"/>
    <property type="project" value="UniProtKB-KW"/>
</dbReference>
<evidence type="ECO:0000259" key="2">
    <source>
        <dbReference type="PROSITE" id="PS50158"/>
    </source>
</evidence>
<dbReference type="Pfam" id="PF00098">
    <property type="entry name" value="zf-CCHC"/>
    <property type="match status" value="1"/>
</dbReference>
<dbReference type="Gene3D" id="4.10.60.10">
    <property type="entry name" value="Zinc finger, CCHC-type"/>
    <property type="match status" value="1"/>
</dbReference>
<accession>A0A9N9G601</accession>
<dbReference type="InterPro" id="IPR005162">
    <property type="entry name" value="Retrotrans_gag_dom"/>
</dbReference>
<proteinExistence type="predicted"/>
<dbReference type="PROSITE" id="PS50158">
    <property type="entry name" value="ZF_CCHC"/>
    <property type="match status" value="1"/>
</dbReference>
<dbReference type="SMART" id="SM00343">
    <property type="entry name" value="ZnF_C2HC"/>
    <property type="match status" value="1"/>
</dbReference>
<keyword evidence="4" id="KW-1185">Reference proteome</keyword>
<organism evidence="3 4">
    <name type="scientific">Cetraspora pellucida</name>
    <dbReference type="NCBI Taxonomy" id="1433469"/>
    <lineage>
        <taxon>Eukaryota</taxon>
        <taxon>Fungi</taxon>
        <taxon>Fungi incertae sedis</taxon>
        <taxon>Mucoromycota</taxon>
        <taxon>Glomeromycotina</taxon>
        <taxon>Glomeromycetes</taxon>
        <taxon>Diversisporales</taxon>
        <taxon>Gigasporaceae</taxon>
        <taxon>Cetraspora</taxon>
    </lineage>
</organism>
<dbReference type="InterPro" id="IPR036875">
    <property type="entry name" value="Znf_CCHC_sf"/>
</dbReference>
<dbReference type="InterPro" id="IPR032567">
    <property type="entry name" value="RTL1-rel"/>
</dbReference>
<gene>
    <name evidence="3" type="ORF">CPELLU_LOCUS6031</name>
</gene>
<dbReference type="OrthoDB" id="2432520at2759"/>
<keyword evidence="1" id="KW-0862">Zinc</keyword>
<sequence>MQMDEQPDLDRILAALHLNTTSKLGELSQVKEPKVSLPNKFDGNRSKFRGTKVGFIGSLLSEPALAWFVPLLKKQSPVLSNFDNFVQEFESIFGDPDKVRTAANKIRKLTQGEAALIDQFRTGLRDDIKDLLLTMDDPTSLNDAISKAVDAIRLRTLTVKEKRRRQTNNLCLYCSESGHFARNCPKKSGALYRINATDTISEHVSGKEEPQLQ</sequence>
<protein>
    <submittedName>
        <fullName evidence="3">3700_t:CDS:1</fullName>
    </submittedName>
</protein>
<dbReference type="AlphaFoldDB" id="A0A9N9G601"/>
<dbReference type="PANTHER" id="PTHR15503:SF22">
    <property type="entry name" value="TRANSPOSON TY3-I GAG POLYPROTEIN"/>
    <property type="match status" value="1"/>
</dbReference>
<feature type="domain" description="CCHC-type" evidence="2">
    <location>
        <begin position="171"/>
        <end position="186"/>
    </location>
</feature>
<dbReference type="SUPFAM" id="SSF57756">
    <property type="entry name" value="Retrovirus zinc finger-like domains"/>
    <property type="match status" value="1"/>
</dbReference>
<keyword evidence="1" id="KW-0479">Metal-binding</keyword>
<dbReference type="EMBL" id="CAJVQA010003643">
    <property type="protein sequence ID" value="CAG8579750.1"/>
    <property type="molecule type" value="Genomic_DNA"/>
</dbReference>
<evidence type="ECO:0000256" key="1">
    <source>
        <dbReference type="PROSITE-ProRule" id="PRU00047"/>
    </source>
</evidence>
<comment type="caution">
    <text evidence="3">The sequence shown here is derived from an EMBL/GenBank/DDBJ whole genome shotgun (WGS) entry which is preliminary data.</text>
</comment>
<evidence type="ECO:0000313" key="4">
    <source>
        <dbReference type="Proteomes" id="UP000789759"/>
    </source>
</evidence>
<dbReference type="InterPro" id="IPR001878">
    <property type="entry name" value="Znf_CCHC"/>
</dbReference>
<reference evidence="3" key="1">
    <citation type="submission" date="2021-06" db="EMBL/GenBank/DDBJ databases">
        <authorList>
            <person name="Kallberg Y."/>
            <person name="Tangrot J."/>
            <person name="Rosling A."/>
        </authorList>
    </citation>
    <scope>NUCLEOTIDE SEQUENCE</scope>
    <source>
        <strain evidence="3">FL966</strain>
    </source>
</reference>
<evidence type="ECO:0000313" key="3">
    <source>
        <dbReference type="EMBL" id="CAG8579750.1"/>
    </source>
</evidence>
<name>A0A9N9G601_9GLOM</name>
<dbReference type="GO" id="GO:0003676">
    <property type="term" value="F:nucleic acid binding"/>
    <property type="evidence" value="ECO:0007669"/>
    <property type="project" value="InterPro"/>
</dbReference>
<dbReference type="PANTHER" id="PTHR15503">
    <property type="entry name" value="LDOC1 RELATED"/>
    <property type="match status" value="1"/>
</dbReference>
<dbReference type="Proteomes" id="UP000789759">
    <property type="component" value="Unassembled WGS sequence"/>
</dbReference>
<keyword evidence="1" id="KW-0863">Zinc-finger</keyword>